<accession>A0ABQ9UIQ5</accession>
<comment type="caution">
    <text evidence="1">The sequence shown here is derived from an EMBL/GenBank/DDBJ whole genome shotgun (WGS) entry which is preliminary data.</text>
</comment>
<sequence>MQSNIRLPNTLKERNFNTQGAFMFIREKNPVAWTELARSRSMMSSSNSRLPVERGFDKYLGGKCGRKKVPTLFEPSSSTWATQLSPKAGVWS</sequence>
<reference evidence="1 2" key="1">
    <citation type="submission" date="2023-05" db="EMBL/GenBank/DDBJ databases">
        <title>B98-5 Cell Line De Novo Hybrid Assembly: An Optical Mapping Approach.</title>
        <authorList>
            <person name="Kananen K."/>
            <person name="Auerbach J.A."/>
            <person name="Kautto E."/>
            <person name="Blachly J.S."/>
        </authorList>
    </citation>
    <scope>NUCLEOTIDE SEQUENCE [LARGE SCALE GENOMIC DNA]</scope>
    <source>
        <strain evidence="1">B95-8</strain>
        <tissue evidence="1">Cell line</tissue>
    </source>
</reference>
<keyword evidence="2" id="KW-1185">Reference proteome</keyword>
<evidence type="ECO:0000313" key="1">
    <source>
        <dbReference type="EMBL" id="KAK2096172.1"/>
    </source>
</evidence>
<protein>
    <submittedName>
        <fullName evidence="1">Uncharacterized protein</fullName>
    </submittedName>
</protein>
<organism evidence="1 2">
    <name type="scientific">Saguinus oedipus</name>
    <name type="common">Cotton-top tamarin</name>
    <name type="synonym">Oedipomidas oedipus</name>
    <dbReference type="NCBI Taxonomy" id="9490"/>
    <lineage>
        <taxon>Eukaryota</taxon>
        <taxon>Metazoa</taxon>
        <taxon>Chordata</taxon>
        <taxon>Craniata</taxon>
        <taxon>Vertebrata</taxon>
        <taxon>Euteleostomi</taxon>
        <taxon>Mammalia</taxon>
        <taxon>Eutheria</taxon>
        <taxon>Euarchontoglires</taxon>
        <taxon>Primates</taxon>
        <taxon>Haplorrhini</taxon>
        <taxon>Platyrrhini</taxon>
        <taxon>Cebidae</taxon>
        <taxon>Callitrichinae</taxon>
        <taxon>Saguinus</taxon>
    </lineage>
</organism>
<dbReference type="Proteomes" id="UP001266305">
    <property type="component" value="Unassembled WGS sequence"/>
</dbReference>
<evidence type="ECO:0000313" key="2">
    <source>
        <dbReference type="Proteomes" id="UP001266305"/>
    </source>
</evidence>
<gene>
    <name evidence="1" type="ORF">P7K49_025206</name>
</gene>
<dbReference type="EMBL" id="JASSZA010000012">
    <property type="protein sequence ID" value="KAK2096172.1"/>
    <property type="molecule type" value="Genomic_DNA"/>
</dbReference>
<name>A0ABQ9UIQ5_SAGOE</name>
<proteinExistence type="predicted"/>